<dbReference type="PANTHER" id="PTHR47354">
    <property type="entry name" value="NADH OXIDOREDUCTASE HCR"/>
    <property type="match status" value="1"/>
</dbReference>
<evidence type="ECO:0000313" key="5">
    <source>
        <dbReference type="EMBL" id="CAA9213245.1"/>
    </source>
</evidence>
<keyword evidence="2" id="KW-0479">Metal-binding</keyword>
<keyword evidence="2" id="KW-0001">2Fe-2S</keyword>
<dbReference type="PRINTS" id="PR00406">
    <property type="entry name" value="CYTB5RDTASE"/>
</dbReference>
<comment type="cofactor">
    <cofactor evidence="1">
        <name>FAD</name>
        <dbReference type="ChEBI" id="CHEBI:57692"/>
    </cofactor>
</comment>
<feature type="domain" description="FAD-binding FR-type" evidence="4">
    <location>
        <begin position="4"/>
        <end position="105"/>
    </location>
</feature>
<dbReference type="PANTHER" id="PTHR47354:SF5">
    <property type="entry name" value="PROTEIN RFBI"/>
    <property type="match status" value="1"/>
</dbReference>
<keyword evidence="2" id="KW-0408">Iron</keyword>
<dbReference type="CDD" id="cd06217">
    <property type="entry name" value="FNR_iron_sulfur_binding_3"/>
    <property type="match status" value="1"/>
</dbReference>
<accession>A0A6J4H725</accession>
<sequence length="243" mass="26298">MGRLSWQPATVTDAFAETPQVRTLELDVTGWTGHLPGQHVDVRLTADDGYQAARSYSIASAPEEKGPRLTVERIDAGEVSPYLVDELRTGDRIEVRGPIGGFFVWHAGLGGPVLLLAGGAGIVPLAAMLRHRVASGSDAAVRLIYSSRSLGEVIYREELDRLATHEGVDVVHTLTREQPAGWRGFGRRVDRELLAEAAWPASSSPLTYVCGPTAFVEKVAGSLVQLGYDPRTIRTERFGPTGR</sequence>
<dbReference type="InterPro" id="IPR017927">
    <property type="entry name" value="FAD-bd_FR_type"/>
</dbReference>
<dbReference type="InterPro" id="IPR039261">
    <property type="entry name" value="FNR_nucleotide-bd"/>
</dbReference>
<evidence type="ECO:0000256" key="3">
    <source>
        <dbReference type="ARBA" id="ARBA00023014"/>
    </source>
</evidence>
<dbReference type="InterPro" id="IPR050415">
    <property type="entry name" value="MRET"/>
</dbReference>
<protein>
    <submittedName>
        <fullName evidence="5">Flavodoxin reductases (Ferredoxin-NADPH reductases) family 1</fullName>
    </submittedName>
</protein>
<evidence type="ECO:0000259" key="4">
    <source>
        <dbReference type="PROSITE" id="PS51384"/>
    </source>
</evidence>
<evidence type="ECO:0000256" key="1">
    <source>
        <dbReference type="ARBA" id="ARBA00001974"/>
    </source>
</evidence>
<dbReference type="Pfam" id="PF00175">
    <property type="entry name" value="NAD_binding_1"/>
    <property type="match status" value="1"/>
</dbReference>
<organism evidence="5">
    <name type="scientific">uncultured Acidimicrobiales bacterium</name>
    <dbReference type="NCBI Taxonomy" id="310071"/>
    <lineage>
        <taxon>Bacteria</taxon>
        <taxon>Bacillati</taxon>
        <taxon>Actinomycetota</taxon>
        <taxon>Acidimicrobiia</taxon>
        <taxon>Acidimicrobiales</taxon>
        <taxon>environmental samples</taxon>
    </lineage>
</organism>
<gene>
    <name evidence="5" type="ORF">AVDCRST_MAG10-241</name>
</gene>
<dbReference type="Gene3D" id="2.40.30.10">
    <property type="entry name" value="Translation factors"/>
    <property type="match status" value="1"/>
</dbReference>
<dbReference type="PROSITE" id="PS51384">
    <property type="entry name" value="FAD_FR"/>
    <property type="match status" value="1"/>
</dbReference>
<dbReference type="SUPFAM" id="SSF63380">
    <property type="entry name" value="Riboflavin synthase domain-like"/>
    <property type="match status" value="1"/>
</dbReference>
<dbReference type="Gene3D" id="3.40.50.80">
    <property type="entry name" value="Nucleotide-binding domain of ferredoxin-NADP reductase (FNR) module"/>
    <property type="match status" value="1"/>
</dbReference>
<dbReference type="PRINTS" id="PR00371">
    <property type="entry name" value="FPNCR"/>
</dbReference>
<evidence type="ECO:0000256" key="2">
    <source>
        <dbReference type="ARBA" id="ARBA00022714"/>
    </source>
</evidence>
<dbReference type="GO" id="GO:0016491">
    <property type="term" value="F:oxidoreductase activity"/>
    <property type="evidence" value="ECO:0007669"/>
    <property type="project" value="InterPro"/>
</dbReference>
<dbReference type="SUPFAM" id="SSF52343">
    <property type="entry name" value="Ferredoxin reductase-like, C-terminal NADP-linked domain"/>
    <property type="match status" value="1"/>
</dbReference>
<dbReference type="AlphaFoldDB" id="A0A6J4H725"/>
<dbReference type="InterPro" id="IPR001709">
    <property type="entry name" value="Flavoprot_Pyr_Nucl_cyt_Rdtase"/>
</dbReference>
<proteinExistence type="predicted"/>
<dbReference type="InterPro" id="IPR017938">
    <property type="entry name" value="Riboflavin_synthase-like_b-brl"/>
</dbReference>
<dbReference type="InterPro" id="IPR001433">
    <property type="entry name" value="OxRdtase_FAD/NAD-bd"/>
</dbReference>
<reference evidence="5" key="1">
    <citation type="submission" date="2020-02" db="EMBL/GenBank/DDBJ databases">
        <authorList>
            <person name="Meier V. D."/>
        </authorList>
    </citation>
    <scope>NUCLEOTIDE SEQUENCE</scope>
    <source>
        <strain evidence="5">AVDCRST_MAG10</strain>
    </source>
</reference>
<dbReference type="Pfam" id="PF00970">
    <property type="entry name" value="FAD_binding_6"/>
    <property type="match status" value="1"/>
</dbReference>
<dbReference type="InterPro" id="IPR008333">
    <property type="entry name" value="Cbr1-like_FAD-bd_dom"/>
</dbReference>
<keyword evidence="3" id="KW-0411">Iron-sulfur</keyword>
<dbReference type="GO" id="GO:0051537">
    <property type="term" value="F:2 iron, 2 sulfur cluster binding"/>
    <property type="evidence" value="ECO:0007669"/>
    <property type="project" value="UniProtKB-KW"/>
</dbReference>
<dbReference type="EMBL" id="CADCTB010000015">
    <property type="protein sequence ID" value="CAA9213245.1"/>
    <property type="molecule type" value="Genomic_DNA"/>
</dbReference>
<name>A0A6J4H725_9ACTN</name>